<dbReference type="Gene3D" id="3.30.2310.20">
    <property type="entry name" value="RelE-like"/>
    <property type="match status" value="1"/>
</dbReference>
<dbReference type="SUPFAM" id="SSF143011">
    <property type="entry name" value="RelE-like"/>
    <property type="match status" value="1"/>
</dbReference>
<keyword evidence="4" id="KW-0255">Endonuclease</keyword>
<comment type="similarity">
    <text evidence="1">Belongs to the YoeB family.</text>
</comment>
<dbReference type="GO" id="GO:0006401">
    <property type="term" value="P:RNA catabolic process"/>
    <property type="evidence" value="ECO:0007669"/>
    <property type="project" value="InterPro"/>
</dbReference>
<dbReference type="PANTHER" id="PTHR38039">
    <property type="entry name" value="TOXIN YOEB"/>
    <property type="match status" value="1"/>
</dbReference>
<dbReference type="STRING" id="378794.GCA_001570625_02492"/>
<dbReference type="PANTHER" id="PTHR38039:SF1">
    <property type="entry name" value="TOXIN YOEB"/>
    <property type="match status" value="1"/>
</dbReference>
<name>A0A354YYQ9_9FIRM</name>
<evidence type="ECO:0000313" key="8">
    <source>
        <dbReference type="EMBL" id="HBK53362.1"/>
    </source>
</evidence>
<dbReference type="AlphaFoldDB" id="A0A354YYQ9"/>
<sequence>MNKIFSDISWEHYLYWQVNDKKILRKINDLIKDIERNGNDGLGKPEPLKHELSGYWSRRITSEHRLIYSIDGDNIYIASCKGHY</sequence>
<organism evidence="8 9">
    <name type="scientific">Syntrophomonas wolfei</name>
    <dbReference type="NCBI Taxonomy" id="863"/>
    <lineage>
        <taxon>Bacteria</taxon>
        <taxon>Bacillati</taxon>
        <taxon>Bacillota</taxon>
        <taxon>Clostridia</taxon>
        <taxon>Eubacteriales</taxon>
        <taxon>Syntrophomonadaceae</taxon>
        <taxon>Syntrophomonas</taxon>
    </lineage>
</organism>
<dbReference type="GO" id="GO:0098795">
    <property type="term" value="P:global gene silencing by mRNA cleavage"/>
    <property type="evidence" value="ECO:0007669"/>
    <property type="project" value="TreeGrafter"/>
</dbReference>
<evidence type="ECO:0000313" key="9">
    <source>
        <dbReference type="Proteomes" id="UP000263273"/>
    </source>
</evidence>
<keyword evidence="2" id="KW-1277">Toxin-antitoxin system</keyword>
<evidence type="ECO:0000256" key="7">
    <source>
        <dbReference type="ARBA" id="ARBA00050056"/>
    </source>
</evidence>
<dbReference type="Proteomes" id="UP000263273">
    <property type="component" value="Unassembled WGS sequence"/>
</dbReference>
<dbReference type="RefSeq" id="WP_061214908.1">
    <property type="nucleotide sequence ID" value="NZ_DCDX01000172.1"/>
</dbReference>
<protein>
    <recommendedName>
        <fullName evidence="7">Endoribonuclease YoeB</fullName>
    </recommendedName>
    <alternativeName>
        <fullName evidence="6">Putative mRNA interferase YoeB</fullName>
    </alternativeName>
</protein>
<evidence type="ECO:0000256" key="2">
    <source>
        <dbReference type="ARBA" id="ARBA00022649"/>
    </source>
</evidence>
<proteinExistence type="inferred from homology"/>
<reference evidence="8 9" key="1">
    <citation type="journal article" date="2018" name="Nat. Biotechnol.">
        <title>A standardized bacterial taxonomy based on genome phylogeny substantially revises the tree of life.</title>
        <authorList>
            <person name="Parks D.H."/>
            <person name="Chuvochina M."/>
            <person name="Waite D.W."/>
            <person name="Rinke C."/>
            <person name="Skarshewski A."/>
            <person name="Chaumeil P.A."/>
            <person name="Hugenholtz P."/>
        </authorList>
    </citation>
    <scope>NUCLEOTIDE SEQUENCE [LARGE SCALE GENOMIC DNA]</scope>
    <source>
        <strain evidence="8">UBA10948</strain>
    </source>
</reference>
<evidence type="ECO:0000256" key="3">
    <source>
        <dbReference type="ARBA" id="ARBA00022722"/>
    </source>
</evidence>
<dbReference type="EMBL" id="DNZF01000118">
    <property type="protein sequence ID" value="HBK53362.1"/>
    <property type="molecule type" value="Genomic_DNA"/>
</dbReference>
<comment type="caution">
    <text evidence="8">The sequence shown here is derived from an EMBL/GenBank/DDBJ whole genome shotgun (WGS) entry which is preliminary data.</text>
</comment>
<accession>A0A354YYQ9</accession>
<gene>
    <name evidence="8" type="ORF">DDZ44_05455</name>
</gene>
<dbReference type="InterPro" id="IPR035093">
    <property type="entry name" value="RelE/ParE_toxin_dom_sf"/>
</dbReference>
<evidence type="ECO:0000256" key="6">
    <source>
        <dbReference type="ARBA" id="ARBA00030388"/>
    </source>
</evidence>
<dbReference type="NCBIfam" id="TIGR02116">
    <property type="entry name" value="toxin_Txe_YoeB"/>
    <property type="match status" value="1"/>
</dbReference>
<dbReference type="GO" id="GO:0004519">
    <property type="term" value="F:endonuclease activity"/>
    <property type="evidence" value="ECO:0007669"/>
    <property type="project" value="UniProtKB-KW"/>
</dbReference>
<evidence type="ECO:0000256" key="4">
    <source>
        <dbReference type="ARBA" id="ARBA00022759"/>
    </source>
</evidence>
<evidence type="ECO:0000256" key="5">
    <source>
        <dbReference type="ARBA" id="ARBA00022801"/>
    </source>
</evidence>
<dbReference type="InterPro" id="IPR009614">
    <property type="entry name" value="YoeB_toxin"/>
</dbReference>
<dbReference type="GO" id="GO:0016787">
    <property type="term" value="F:hydrolase activity"/>
    <property type="evidence" value="ECO:0007669"/>
    <property type="project" value="UniProtKB-KW"/>
</dbReference>
<evidence type="ECO:0000256" key="1">
    <source>
        <dbReference type="ARBA" id="ARBA00008172"/>
    </source>
</evidence>
<keyword evidence="5" id="KW-0378">Hydrolase</keyword>
<keyword evidence="3" id="KW-0540">Nuclease</keyword>
<dbReference type="Pfam" id="PF06769">
    <property type="entry name" value="YoeB_toxin"/>
    <property type="match status" value="1"/>
</dbReference>